<keyword evidence="2" id="KW-0808">Transferase</keyword>
<dbReference type="Proteomes" id="UP000429595">
    <property type="component" value="Unassembled WGS sequence"/>
</dbReference>
<dbReference type="GO" id="GO:0016757">
    <property type="term" value="F:glycosyltransferase activity"/>
    <property type="evidence" value="ECO:0007669"/>
    <property type="project" value="InterPro"/>
</dbReference>
<dbReference type="InterPro" id="IPR001296">
    <property type="entry name" value="Glyco_trans_1"/>
</dbReference>
<sequence length="400" mass="45740">MMKKKILISSFDLAIGGVERSLIGLLNHLDYSKYDVDLMLFKHEGEFLPFLPSGPNLLAEVPQYATFRKSIHQTVKEGYYSIGISRLLARSVSSLHGKMKSIDEPGYLTIQYGWEMSNPFLPKLNKEYDVAIGFLWPHHFIGEKVKAKKRIGWVHTDYSNIYVNKKIESRMWNKVDHIVAVSEECSKTFLNVFPDYKEKTTVIENILSPQMVKEQAKLEVPIEIKKAPGKTMLVTVGRLSHAKGLDQAVRACRELLDDGYDIEWYVVGYGPLEDELKKLINELNLQDRFFLLGKKVNPYPYIKACDIYVQPSRYEGKAVTIREAQILEKPVVITNFPTAKSQARDEFDALITPLTIAGIANGIKRLVDDKDLKENLISNIRKKDYGNMAEVEKLYQLMEA</sequence>
<evidence type="ECO:0000259" key="1">
    <source>
        <dbReference type="Pfam" id="PF00534"/>
    </source>
</evidence>
<name>A0A6I1FIE9_9BACI</name>
<comment type="caution">
    <text evidence="2">The sequence shown here is derived from an EMBL/GenBank/DDBJ whole genome shotgun (WGS) entry which is preliminary data.</text>
</comment>
<organism evidence="2 3">
    <name type="scientific">Bacillus aerolatus</name>
    <dbReference type="NCBI Taxonomy" id="2653354"/>
    <lineage>
        <taxon>Bacteria</taxon>
        <taxon>Bacillati</taxon>
        <taxon>Bacillota</taxon>
        <taxon>Bacilli</taxon>
        <taxon>Bacillales</taxon>
        <taxon>Bacillaceae</taxon>
        <taxon>Bacillus</taxon>
    </lineage>
</organism>
<dbReference type="PANTHER" id="PTHR12526">
    <property type="entry name" value="GLYCOSYLTRANSFERASE"/>
    <property type="match status" value="1"/>
</dbReference>
<protein>
    <submittedName>
        <fullName evidence="2">Glycosyltransferase</fullName>
    </submittedName>
</protein>
<dbReference type="Pfam" id="PF00534">
    <property type="entry name" value="Glycos_transf_1"/>
    <property type="match status" value="1"/>
</dbReference>
<accession>A0A6I1FIE9</accession>
<evidence type="ECO:0000313" key="3">
    <source>
        <dbReference type="Proteomes" id="UP000429595"/>
    </source>
</evidence>
<dbReference type="Gene3D" id="3.40.50.2000">
    <property type="entry name" value="Glycogen Phosphorylase B"/>
    <property type="match status" value="2"/>
</dbReference>
<dbReference type="AlphaFoldDB" id="A0A6I1FIE9"/>
<reference evidence="2 3" key="1">
    <citation type="submission" date="2019-10" db="EMBL/GenBank/DDBJ databases">
        <title>Bacillus aerolatum sp. nov., isolated from bioaerosol of sport playgrounds.</title>
        <authorList>
            <person name="Chen P."/>
            <person name="Zhang G."/>
        </authorList>
    </citation>
    <scope>NUCLEOTIDE SEQUENCE [LARGE SCALE GENOMIC DNA]</scope>
    <source>
        <strain evidence="2 3">CX253</strain>
    </source>
</reference>
<proteinExistence type="predicted"/>
<keyword evidence="3" id="KW-1185">Reference proteome</keyword>
<evidence type="ECO:0000313" key="2">
    <source>
        <dbReference type="EMBL" id="KAB7708170.1"/>
    </source>
</evidence>
<dbReference type="EMBL" id="WEIO01000002">
    <property type="protein sequence ID" value="KAB7708170.1"/>
    <property type="molecule type" value="Genomic_DNA"/>
</dbReference>
<dbReference type="CDD" id="cd03811">
    <property type="entry name" value="GT4_GT28_WabH-like"/>
    <property type="match status" value="1"/>
</dbReference>
<dbReference type="SUPFAM" id="SSF53756">
    <property type="entry name" value="UDP-Glycosyltransferase/glycogen phosphorylase"/>
    <property type="match status" value="1"/>
</dbReference>
<feature type="domain" description="Glycosyl transferase family 1" evidence="1">
    <location>
        <begin position="225"/>
        <end position="382"/>
    </location>
</feature>
<gene>
    <name evidence="2" type="ORF">F9802_05550</name>
</gene>
<dbReference type="RefSeq" id="WP_152150155.1">
    <property type="nucleotide sequence ID" value="NZ_WEIO01000002.1"/>
</dbReference>